<evidence type="ECO:0000313" key="1">
    <source>
        <dbReference type="EMBL" id="GHE31297.1"/>
    </source>
</evidence>
<organism evidence="1 2">
    <name type="scientific">Streptomyces capitiformicae</name>
    <dbReference type="NCBI Taxonomy" id="2014920"/>
    <lineage>
        <taxon>Bacteria</taxon>
        <taxon>Bacillati</taxon>
        <taxon>Actinomycetota</taxon>
        <taxon>Actinomycetes</taxon>
        <taxon>Kitasatosporales</taxon>
        <taxon>Streptomycetaceae</taxon>
        <taxon>Streptomyces</taxon>
    </lineage>
</organism>
<dbReference type="AlphaFoldDB" id="A0A918Z0M7"/>
<comment type="caution">
    <text evidence="1">The sequence shown here is derived from an EMBL/GenBank/DDBJ whole genome shotgun (WGS) entry which is preliminary data.</text>
</comment>
<evidence type="ECO:0000313" key="2">
    <source>
        <dbReference type="Proteomes" id="UP000603227"/>
    </source>
</evidence>
<protein>
    <submittedName>
        <fullName evidence="1">Uncharacterized protein</fullName>
    </submittedName>
</protein>
<dbReference type="Proteomes" id="UP000603227">
    <property type="component" value="Unassembled WGS sequence"/>
</dbReference>
<name>A0A918Z0M7_9ACTN</name>
<dbReference type="EMBL" id="BNAT01000017">
    <property type="protein sequence ID" value="GHE31297.1"/>
    <property type="molecule type" value="Genomic_DNA"/>
</dbReference>
<proteinExistence type="predicted"/>
<dbReference type="RefSeq" id="WP_229913987.1">
    <property type="nucleotide sequence ID" value="NZ_BNAT01000017.1"/>
</dbReference>
<keyword evidence="2" id="KW-1185">Reference proteome</keyword>
<reference evidence="1" key="1">
    <citation type="journal article" date="2014" name="Int. J. Syst. Evol. Microbiol.">
        <title>Complete genome sequence of Corynebacterium casei LMG S-19264T (=DSM 44701T), isolated from a smear-ripened cheese.</title>
        <authorList>
            <consortium name="US DOE Joint Genome Institute (JGI-PGF)"/>
            <person name="Walter F."/>
            <person name="Albersmeier A."/>
            <person name="Kalinowski J."/>
            <person name="Ruckert C."/>
        </authorList>
    </citation>
    <scope>NUCLEOTIDE SEQUENCE</scope>
    <source>
        <strain evidence="1">CGMCC 4.7403</strain>
    </source>
</reference>
<reference evidence="1" key="2">
    <citation type="submission" date="2020-09" db="EMBL/GenBank/DDBJ databases">
        <authorList>
            <person name="Sun Q."/>
            <person name="Zhou Y."/>
        </authorList>
    </citation>
    <scope>NUCLEOTIDE SEQUENCE</scope>
    <source>
        <strain evidence="1">CGMCC 4.7403</strain>
    </source>
</reference>
<gene>
    <name evidence="1" type="ORF">GCM10017771_47630</name>
</gene>
<sequence length="110" mass="11869">MADIYELQLSLDLPESLPADDLALLRWHLGEGETEGQGGDDAYPLLADRGAAARIGGVLVGELCRGARGWALTVRQEVHPDEFDDLRSLVGRLGALTSSIGVIGHLRFYL</sequence>
<accession>A0A918Z0M7</accession>